<feature type="compositionally biased region" description="Basic and acidic residues" evidence="2">
    <location>
        <begin position="96"/>
        <end position="149"/>
    </location>
</feature>
<reference evidence="4 5" key="1">
    <citation type="submission" date="2009-08" db="EMBL/GenBank/DDBJ databases">
        <title>The Genome Sequence of Spizellomyces punctatus strain DAOM BR117.</title>
        <authorList>
            <consortium name="The Broad Institute Genome Sequencing Platform"/>
            <person name="Russ C."/>
            <person name="Cuomo C."/>
            <person name="Shea T."/>
            <person name="Young S.K."/>
            <person name="Zeng Q."/>
            <person name="Koehrsen M."/>
            <person name="Haas B."/>
            <person name="Borodovsky M."/>
            <person name="Guigo R."/>
            <person name="Alvarado L."/>
            <person name="Berlin A."/>
            <person name="Bochicchio J."/>
            <person name="Borenstein D."/>
            <person name="Chapman S."/>
            <person name="Chen Z."/>
            <person name="Engels R."/>
            <person name="Freedman E."/>
            <person name="Gellesch M."/>
            <person name="Goldberg J."/>
            <person name="Griggs A."/>
            <person name="Gujja S."/>
            <person name="Heiman D."/>
            <person name="Hepburn T."/>
            <person name="Howarth C."/>
            <person name="Jen D."/>
            <person name="Larson L."/>
            <person name="Lewis B."/>
            <person name="Mehta T."/>
            <person name="Park D."/>
            <person name="Pearson M."/>
            <person name="Roberts A."/>
            <person name="Saif S."/>
            <person name="Shenoy N."/>
            <person name="Sisk P."/>
            <person name="Stolte C."/>
            <person name="Sykes S."/>
            <person name="Thomson T."/>
            <person name="Walk T."/>
            <person name="White J."/>
            <person name="Yandava C."/>
            <person name="Burger G."/>
            <person name="Gray M.W."/>
            <person name="Holland P.W.H."/>
            <person name="King N."/>
            <person name="Lang F.B.F."/>
            <person name="Roger A.J."/>
            <person name="Ruiz-Trillo I."/>
            <person name="Lander E."/>
            <person name="Nusbaum C."/>
        </authorList>
    </citation>
    <scope>NUCLEOTIDE SEQUENCE [LARGE SCALE GENOMIC DNA]</scope>
    <source>
        <strain evidence="4 5">DAOM BR117</strain>
    </source>
</reference>
<dbReference type="EMBL" id="KQ257451">
    <property type="protein sequence ID" value="KND03806.1"/>
    <property type="molecule type" value="Genomic_DNA"/>
</dbReference>
<evidence type="ECO:0000259" key="3">
    <source>
        <dbReference type="Pfam" id="PF06047"/>
    </source>
</evidence>
<dbReference type="PANTHER" id="PTHR13087:SF0">
    <property type="entry name" value="NFKB ACTIVATING PROTEIN LIKE"/>
    <property type="match status" value="1"/>
</dbReference>
<organism evidence="4 5">
    <name type="scientific">Spizellomyces punctatus (strain DAOM BR117)</name>
    <dbReference type="NCBI Taxonomy" id="645134"/>
    <lineage>
        <taxon>Eukaryota</taxon>
        <taxon>Fungi</taxon>
        <taxon>Fungi incertae sedis</taxon>
        <taxon>Chytridiomycota</taxon>
        <taxon>Chytridiomycota incertae sedis</taxon>
        <taxon>Chytridiomycetes</taxon>
        <taxon>Spizellomycetales</taxon>
        <taxon>Spizellomycetaceae</taxon>
        <taxon>Spizellomyces</taxon>
    </lineage>
</organism>
<dbReference type="PANTHER" id="PTHR13087">
    <property type="entry name" value="NF-KAPPA B ACTIVATING PROTEIN"/>
    <property type="match status" value="1"/>
</dbReference>
<dbReference type="InParanoid" id="A0A0L0HR01"/>
<dbReference type="Proteomes" id="UP000053201">
    <property type="component" value="Unassembled WGS sequence"/>
</dbReference>
<evidence type="ECO:0000256" key="1">
    <source>
        <dbReference type="ARBA" id="ARBA00009313"/>
    </source>
</evidence>
<keyword evidence="5" id="KW-1185">Reference proteome</keyword>
<dbReference type="STRING" id="645134.A0A0L0HR01"/>
<name>A0A0L0HR01_SPIPD</name>
<dbReference type="Pfam" id="PF06047">
    <property type="entry name" value="Nkap_C"/>
    <property type="match status" value="1"/>
</dbReference>
<evidence type="ECO:0000313" key="5">
    <source>
        <dbReference type="Proteomes" id="UP000053201"/>
    </source>
</evidence>
<proteinExistence type="inferred from homology"/>
<dbReference type="GeneID" id="27684938"/>
<accession>A0A0L0HR01</accession>
<evidence type="ECO:0000313" key="4">
    <source>
        <dbReference type="EMBL" id="KND03806.1"/>
    </source>
</evidence>
<gene>
    <name evidence="4" type="ORF">SPPG_01262</name>
</gene>
<dbReference type="InterPro" id="IPR009269">
    <property type="entry name" value="NKAP_C"/>
</dbReference>
<dbReference type="OMA" id="XETSREL"/>
<dbReference type="RefSeq" id="XP_016611845.1">
    <property type="nucleotide sequence ID" value="XM_016749587.1"/>
</dbReference>
<feature type="compositionally biased region" description="Basic and acidic residues" evidence="2">
    <location>
        <begin position="53"/>
        <end position="89"/>
    </location>
</feature>
<evidence type="ECO:0000256" key="2">
    <source>
        <dbReference type="SAM" id="MobiDB-lite"/>
    </source>
</evidence>
<comment type="similarity">
    <text evidence="1">Belongs to the NKAP family.</text>
</comment>
<feature type="domain" description="NF-kappa-B-activating protein C-terminal" evidence="3">
    <location>
        <begin position="329"/>
        <end position="428"/>
    </location>
</feature>
<dbReference type="VEuPathDB" id="FungiDB:SPPG_01262"/>
<dbReference type="GO" id="GO:0003682">
    <property type="term" value="F:chromatin binding"/>
    <property type="evidence" value="ECO:0007669"/>
    <property type="project" value="InterPro"/>
</dbReference>
<dbReference type="AlphaFoldDB" id="A0A0L0HR01"/>
<dbReference type="OrthoDB" id="273141at2759"/>
<dbReference type="InterPro" id="IPR040466">
    <property type="entry name" value="NKAP"/>
</dbReference>
<feature type="region of interest" description="Disordered" evidence="2">
    <location>
        <begin position="1"/>
        <end position="295"/>
    </location>
</feature>
<dbReference type="GO" id="GO:0005634">
    <property type="term" value="C:nucleus"/>
    <property type="evidence" value="ECO:0007669"/>
    <property type="project" value="TreeGrafter"/>
</dbReference>
<feature type="compositionally biased region" description="Acidic residues" evidence="2">
    <location>
        <begin position="201"/>
        <end position="214"/>
    </location>
</feature>
<dbReference type="eggNOG" id="KOG2812">
    <property type="taxonomic scope" value="Eukaryota"/>
</dbReference>
<feature type="compositionally biased region" description="Basic residues" evidence="2">
    <location>
        <begin position="219"/>
        <end position="252"/>
    </location>
</feature>
<feature type="compositionally biased region" description="Basic and acidic residues" evidence="2">
    <location>
        <begin position="24"/>
        <end position="33"/>
    </location>
</feature>
<dbReference type="GO" id="GO:0010468">
    <property type="term" value="P:regulation of gene expression"/>
    <property type="evidence" value="ECO:0007669"/>
    <property type="project" value="TreeGrafter"/>
</dbReference>
<protein>
    <recommendedName>
        <fullName evidence="3">NF-kappa-B-activating protein C-terminal domain-containing protein</fullName>
    </recommendedName>
</protein>
<sequence>MALSGSRSPVPRGRYSNSGSPPRHRSDSRDWHSSRRRSRSRDPNRGRRISRSRSRDTGRRDSFGRDRRPGSRETDSPEPDRFMNPERQRMMTNGPADRDYRRGDHRSGRGENGYERDEYRRDSVRYDTRDGKRDGESFQQFLERRKQMRDASTVSIWPPSPEIERNLSPSPNRKPKSRKSRNGTESPEPKKRRSRKRDMSDDSVDESESESDSEDDRRSRKKKKRSSSSRKHKSKSRKGRKDKKRSKKRTRGRSPTPSSSSADSASESEEDNQLAKRRRSGSPAPAVDGKPVVDATVQDYWREKAVEPVEDAPVGPMPLNMAEAKHDERAYGGALLAGEGSAMAAYLQSGKRIPRRGEIGLQSEEIESFEDVGYVMSGSRHRRMNAVRIRKENQVISAEEKRALLLFNQEANLKKEADIIANFKDMVTAKLRGKEGGPSQD</sequence>